<evidence type="ECO:0008006" key="5">
    <source>
        <dbReference type="Google" id="ProtNLM"/>
    </source>
</evidence>
<feature type="signal peptide" evidence="1">
    <location>
        <begin position="1"/>
        <end position="29"/>
    </location>
</feature>
<dbReference type="EMBL" id="OZ075120">
    <property type="protein sequence ID" value="CAL4894033.1"/>
    <property type="molecule type" value="Genomic_DNA"/>
</dbReference>
<dbReference type="Proteomes" id="UP001497457">
    <property type="component" value="Chromosome 10rd"/>
</dbReference>
<gene>
    <name evidence="3" type="ORF">URODEC1_LOCUS116396</name>
    <name evidence="2" type="ORF">URODEC1_LOCUS5142</name>
</gene>
<dbReference type="AlphaFoldDB" id="A0ABC9GKX0"/>
<keyword evidence="4" id="KW-1185">Reference proteome</keyword>
<name>A0ABC9GKX0_9POAL</name>
<accession>A0ABC9GKX0</accession>
<evidence type="ECO:0000256" key="1">
    <source>
        <dbReference type="SAM" id="SignalP"/>
    </source>
</evidence>
<evidence type="ECO:0000313" key="3">
    <source>
        <dbReference type="EMBL" id="CAL5095406.1"/>
    </source>
</evidence>
<dbReference type="EMBL" id="OZ075119">
    <property type="protein sequence ID" value="CAL5095406.1"/>
    <property type="molecule type" value="Genomic_DNA"/>
</dbReference>
<evidence type="ECO:0000313" key="2">
    <source>
        <dbReference type="EMBL" id="CAL4894033.1"/>
    </source>
</evidence>
<proteinExistence type="predicted"/>
<reference evidence="3 4" key="1">
    <citation type="submission" date="2024-10" db="EMBL/GenBank/DDBJ databases">
        <authorList>
            <person name="Ryan C."/>
        </authorList>
    </citation>
    <scope>NUCLEOTIDE SEQUENCE [LARGE SCALE GENOMIC DNA]</scope>
</reference>
<keyword evidence="1" id="KW-0732">Signal</keyword>
<sequence>MEMTRKAMASGLLALLLLVISGLAPAVLGSDDCWVKDRVHYLVCLKTAKCRSSCVENGNLDGRCQRGFPNLLPFCECLIPPNTNCPPKATSGAEMGN</sequence>
<dbReference type="Proteomes" id="UP001497457">
    <property type="component" value="Chromosome 9rd"/>
</dbReference>
<organism evidence="3 4">
    <name type="scientific">Urochloa decumbens</name>
    <dbReference type="NCBI Taxonomy" id="240449"/>
    <lineage>
        <taxon>Eukaryota</taxon>
        <taxon>Viridiplantae</taxon>
        <taxon>Streptophyta</taxon>
        <taxon>Embryophyta</taxon>
        <taxon>Tracheophyta</taxon>
        <taxon>Spermatophyta</taxon>
        <taxon>Magnoliopsida</taxon>
        <taxon>Liliopsida</taxon>
        <taxon>Poales</taxon>
        <taxon>Poaceae</taxon>
        <taxon>PACMAD clade</taxon>
        <taxon>Panicoideae</taxon>
        <taxon>Panicodae</taxon>
        <taxon>Paniceae</taxon>
        <taxon>Melinidinae</taxon>
        <taxon>Urochloa</taxon>
    </lineage>
</organism>
<protein>
    <recommendedName>
        <fullName evidence="5">Knottin scorpion toxin-like domain-containing protein</fullName>
    </recommendedName>
</protein>
<feature type="chain" id="PRO_5044722021" description="Knottin scorpion toxin-like domain-containing protein" evidence="1">
    <location>
        <begin position="30"/>
        <end position="97"/>
    </location>
</feature>
<evidence type="ECO:0000313" key="4">
    <source>
        <dbReference type="Proteomes" id="UP001497457"/>
    </source>
</evidence>